<evidence type="ECO:0000313" key="1">
    <source>
        <dbReference type="EMBL" id="KAL3283888.1"/>
    </source>
</evidence>
<feature type="non-terminal residue" evidence="1">
    <location>
        <position position="73"/>
    </location>
</feature>
<reference evidence="1 2" key="1">
    <citation type="journal article" date="2021" name="BMC Biol.">
        <title>Horizontally acquired antibacterial genes associated with adaptive radiation of ladybird beetles.</title>
        <authorList>
            <person name="Li H.S."/>
            <person name="Tang X.F."/>
            <person name="Huang Y.H."/>
            <person name="Xu Z.Y."/>
            <person name="Chen M.L."/>
            <person name="Du X.Y."/>
            <person name="Qiu B.Y."/>
            <person name="Chen P.T."/>
            <person name="Zhang W."/>
            <person name="Slipinski A."/>
            <person name="Escalona H.E."/>
            <person name="Waterhouse R.M."/>
            <person name="Zwick A."/>
            <person name="Pang H."/>
        </authorList>
    </citation>
    <scope>NUCLEOTIDE SEQUENCE [LARGE SCALE GENOMIC DNA]</scope>
    <source>
        <strain evidence="1">SYSU2018</strain>
    </source>
</reference>
<protein>
    <submittedName>
        <fullName evidence="1">Uncharacterized protein</fullName>
    </submittedName>
</protein>
<gene>
    <name evidence="1" type="ORF">HHI36_018057</name>
</gene>
<accession>A0ABD2NYT3</accession>
<dbReference type="EMBL" id="JABFTP020000165">
    <property type="protein sequence ID" value="KAL3283888.1"/>
    <property type="molecule type" value="Genomic_DNA"/>
</dbReference>
<organism evidence="1 2">
    <name type="scientific">Cryptolaemus montrouzieri</name>
    <dbReference type="NCBI Taxonomy" id="559131"/>
    <lineage>
        <taxon>Eukaryota</taxon>
        <taxon>Metazoa</taxon>
        <taxon>Ecdysozoa</taxon>
        <taxon>Arthropoda</taxon>
        <taxon>Hexapoda</taxon>
        <taxon>Insecta</taxon>
        <taxon>Pterygota</taxon>
        <taxon>Neoptera</taxon>
        <taxon>Endopterygota</taxon>
        <taxon>Coleoptera</taxon>
        <taxon>Polyphaga</taxon>
        <taxon>Cucujiformia</taxon>
        <taxon>Coccinelloidea</taxon>
        <taxon>Coccinellidae</taxon>
        <taxon>Scymninae</taxon>
        <taxon>Scymnini</taxon>
        <taxon>Cryptolaemus</taxon>
    </lineage>
</organism>
<comment type="caution">
    <text evidence="1">The sequence shown here is derived from an EMBL/GenBank/DDBJ whole genome shotgun (WGS) entry which is preliminary data.</text>
</comment>
<dbReference type="AlphaFoldDB" id="A0ABD2NYT3"/>
<name>A0ABD2NYT3_9CUCU</name>
<sequence length="73" mass="8273">MDKSDNVLTSTEDKLKEWSQYIQNLFNDDRTASYYFNLKNGIEITKSEVEHAIAVAKSGKSPGPNGIYVNFLK</sequence>
<dbReference type="Proteomes" id="UP001516400">
    <property type="component" value="Unassembled WGS sequence"/>
</dbReference>
<keyword evidence="2" id="KW-1185">Reference proteome</keyword>
<evidence type="ECO:0000313" key="2">
    <source>
        <dbReference type="Proteomes" id="UP001516400"/>
    </source>
</evidence>
<proteinExistence type="predicted"/>